<dbReference type="Proteomes" id="UP000607281">
    <property type="component" value="Unassembled WGS sequence"/>
</dbReference>
<feature type="signal peptide" evidence="1">
    <location>
        <begin position="1"/>
        <end position="28"/>
    </location>
</feature>
<name>A0ABR8CTK7_9NOST</name>
<accession>A0ABR8CTK7</accession>
<keyword evidence="1" id="KW-0732">Signal</keyword>
<evidence type="ECO:0008006" key="4">
    <source>
        <dbReference type="Google" id="ProtNLM"/>
    </source>
</evidence>
<keyword evidence="3" id="KW-1185">Reference proteome</keyword>
<protein>
    <recommendedName>
        <fullName evidence="4">RcnB family protein</fullName>
    </recommendedName>
</protein>
<gene>
    <name evidence="2" type="ORF">H6G18_20575</name>
</gene>
<dbReference type="RefSeq" id="WP_190408939.1">
    <property type="nucleotide sequence ID" value="NZ_JACJRF010000047.1"/>
</dbReference>
<evidence type="ECO:0000313" key="3">
    <source>
        <dbReference type="Proteomes" id="UP000607281"/>
    </source>
</evidence>
<comment type="caution">
    <text evidence="2">The sequence shown here is derived from an EMBL/GenBank/DDBJ whole genome shotgun (WGS) entry which is preliminary data.</text>
</comment>
<reference evidence="2 3" key="1">
    <citation type="journal article" date="2020" name="ISME J.">
        <title>Comparative genomics reveals insights into cyanobacterial evolution and habitat adaptation.</title>
        <authorList>
            <person name="Chen M.Y."/>
            <person name="Teng W.K."/>
            <person name="Zhao L."/>
            <person name="Hu C.X."/>
            <person name="Zhou Y.K."/>
            <person name="Han B.P."/>
            <person name="Song L.R."/>
            <person name="Shu W.S."/>
        </authorList>
    </citation>
    <scope>NUCLEOTIDE SEQUENCE [LARGE SCALE GENOMIC DNA]</scope>
    <source>
        <strain evidence="2 3">FACHB-260</strain>
    </source>
</reference>
<sequence>MLKKNSATIFLAAAALFAPMLLATPANAGSRYNNRQVNQRRPVYSQPVYQRRVPQRQVYQRVVRLGNGAYRLPNGRVIPANRLVRLRNPGYWRLPSGDIVLPSQEIVPVRSIVRLRDGSIRLPNGILVRL</sequence>
<evidence type="ECO:0000313" key="2">
    <source>
        <dbReference type="EMBL" id="MBD2346522.1"/>
    </source>
</evidence>
<proteinExistence type="predicted"/>
<dbReference type="EMBL" id="JACJRF010000047">
    <property type="protein sequence ID" value="MBD2346522.1"/>
    <property type="molecule type" value="Genomic_DNA"/>
</dbReference>
<organism evidence="2 3">
    <name type="scientific">Anabaena subtropica FACHB-260</name>
    <dbReference type="NCBI Taxonomy" id="2692884"/>
    <lineage>
        <taxon>Bacteria</taxon>
        <taxon>Bacillati</taxon>
        <taxon>Cyanobacteriota</taxon>
        <taxon>Cyanophyceae</taxon>
        <taxon>Nostocales</taxon>
        <taxon>Nostocaceae</taxon>
        <taxon>Anabaena</taxon>
    </lineage>
</organism>
<evidence type="ECO:0000256" key="1">
    <source>
        <dbReference type="SAM" id="SignalP"/>
    </source>
</evidence>
<feature type="chain" id="PRO_5046855607" description="RcnB family protein" evidence="1">
    <location>
        <begin position="29"/>
        <end position="130"/>
    </location>
</feature>